<dbReference type="EMBL" id="JAEDAE010000010">
    <property type="protein sequence ID" value="MBH8560058.1"/>
    <property type="molecule type" value="Genomic_DNA"/>
</dbReference>
<gene>
    <name evidence="1" type="ORF">I7X13_18500</name>
</gene>
<proteinExistence type="predicted"/>
<dbReference type="RefSeq" id="WP_198069729.1">
    <property type="nucleotide sequence ID" value="NZ_JAEDAD010000005.1"/>
</dbReference>
<reference evidence="1 2" key="1">
    <citation type="submission" date="2020-12" db="EMBL/GenBank/DDBJ databases">
        <title>Hymenobacter sp.</title>
        <authorList>
            <person name="Kim M.K."/>
        </authorList>
    </citation>
    <scope>NUCLEOTIDE SEQUENCE [LARGE SCALE GENOMIC DNA]</scope>
    <source>
        <strain evidence="1 2">BT442</strain>
    </source>
</reference>
<dbReference type="Proteomes" id="UP000625631">
    <property type="component" value="Unassembled WGS sequence"/>
</dbReference>
<evidence type="ECO:0000313" key="2">
    <source>
        <dbReference type="Proteomes" id="UP000625631"/>
    </source>
</evidence>
<evidence type="ECO:0000313" key="1">
    <source>
        <dbReference type="EMBL" id="MBH8560058.1"/>
    </source>
</evidence>
<name>A0ABS0QCJ3_9BACT</name>
<protein>
    <submittedName>
        <fullName evidence="1">Uncharacterized protein</fullName>
    </submittedName>
</protein>
<sequence length="47" mass="4732">MVPTPPLRCSVGHAPPAQLVATLLLSTRTATQAVAADATTDTSEAEA</sequence>
<comment type="caution">
    <text evidence="1">The sequence shown here is derived from an EMBL/GenBank/DDBJ whole genome shotgun (WGS) entry which is preliminary data.</text>
</comment>
<organism evidence="1 2">
    <name type="scientific">Hymenobacter negativus</name>
    <dbReference type="NCBI Taxonomy" id="2795026"/>
    <lineage>
        <taxon>Bacteria</taxon>
        <taxon>Pseudomonadati</taxon>
        <taxon>Bacteroidota</taxon>
        <taxon>Cytophagia</taxon>
        <taxon>Cytophagales</taxon>
        <taxon>Hymenobacteraceae</taxon>
        <taxon>Hymenobacter</taxon>
    </lineage>
</organism>
<accession>A0ABS0QCJ3</accession>
<keyword evidence="2" id="KW-1185">Reference proteome</keyword>